<gene>
    <name evidence="1" type="ORF">IC612_02640</name>
</gene>
<evidence type="ECO:0000313" key="2">
    <source>
        <dbReference type="Proteomes" id="UP000694480"/>
    </source>
</evidence>
<protein>
    <submittedName>
        <fullName evidence="1">DUF721 domain-containing protein</fullName>
    </submittedName>
</protein>
<accession>A0A931E9K8</accession>
<keyword evidence="2" id="KW-1185">Reference proteome</keyword>
<organism evidence="1 2">
    <name type="scientific">Planobacterium oryzisoli</name>
    <dbReference type="NCBI Taxonomy" id="2771435"/>
    <lineage>
        <taxon>Bacteria</taxon>
        <taxon>Pseudomonadati</taxon>
        <taxon>Bacteroidota</taxon>
        <taxon>Flavobacteriia</taxon>
        <taxon>Flavobacteriales</taxon>
        <taxon>Weeksellaceae</taxon>
        <taxon>Chryseobacterium group</taxon>
        <taxon>Chryseobacterium</taxon>
    </lineage>
</organism>
<dbReference type="EMBL" id="JADKYY010000002">
    <property type="protein sequence ID" value="MBF5026693.1"/>
    <property type="molecule type" value="Genomic_DNA"/>
</dbReference>
<sequence length="97" mass="11253">MRKKKREFTAKEVTSLITKKYGLLSNSTQSTIYKAIEKVLGPEAMHQIIHTAISENTIILRTSSPLLRTELHQHRSEILFRLNEMLSDKEFNDLQVL</sequence>
<dbReference type="InterPro" id="IPR007922">
    <property type="entry name" value="DciA-like"/>
</dbReference>
<evidence type="ECO:0000313" key="1">
    <source>
        <dbReference type="EMBL" id="MBF5026693.1"/>
    </source>
</evidence>
<dbReference type="Proteomes" id="UP000694480">
    <property type="component" value="Unassembled WGS sequence"/>
</dbReference>
<dbReference type="Pfam" id="PF05258">
    <property type="entry name" value="DciA"/>
    <property type="match status" value="1"/>
</dbReference>
<comment type="caution">
    <text evidence="1">The sequence shown here is derived from an EMBL/GenBank/DDBJ whole genome shotgun (WGS) entry which is preliminary data.</text>
</comment>
<dbReference type="RefSeq" id="WP_194738620.1">
    <property type="nucleotide sequence ID" value="NZ_JADKYY010000002.1"/>
</dbReference>
<dbReference type="AlphaFoldDB" id="A0A931E9K8"/>
<name>A0A931E9K8_9FLAO</name>
<proteinExistence type="predicted"/>
<reference evidence="1" key="1">
    <citation type="submission" date="2020-11" db="EMBL/GenBank/DDBJ databases">
        <title>Genome seq and assembly of Planobacterium sp.</title>
        <authorList>
            <person name="Chhetri G."/>
        </authorList>
    </citation>
    <scope>NUCLEOTIDE SEQUENCE</scope>
    <source>
        <strain evidence="1">GCR5</strain>
    </source>
</reference>